<keyword evidence="4" id="KW-1185">Reference proteome</keyword>
<keyword evidence="2" id="KW-0812">Transmembrane</keyword>
<dbReference type="VEuPathDB" id="FungiDB:FVEG_03097"/>
<name>W7LZU6_GIBM7</name>
<reference evidence="3 4" key="1">
    <citation type="journal article" date="2010" name="Nature">
        <title>Comparative genomics reveals mobile pathogenicity chromosomes in Fusarium.</title>
        <authorList>
            <person name="Ma L.J."/>
            <person name="van der Does H.C."/>
            <person name="Borkovich K.A."/>
            <person name="Coleman J.J."/>
            <person name="Daboussi M.J."/>
            <person name="Di Pietro A."/>
            <person name="Dufresne M."/>
            <person name="Freitag M."/>
            <person name="Grabherr M."/>
            <person name="Henrissat B."/>
            <person name="Houterman P.M."/>
            <person name="Kang S."/>
            <person name="Shim W.B."/>
            <person name="Woloshuk C."/>
            <person name="Xie X."/>
            <person name="Xu J.R."/>
            <person name="Antoniw J."/>
            <person name="Baker S.E."/>
            <person name="Bluhm B.H."/>
            <person name="Breakspear A."/>
            <person name="Brown D.W."/>
            <person name="Butchko R.A."/>
            <person name="Chapman S."/>
            <person name="Coulson R."/>
            <person name="Coutinho P.M."/>
            <person name="Danchin E.G."/>
            <person name="Diener A."/>
            <person name="Gale L.R."/>
            <person name="Gardiner D.M."/>
            <person name="Goff S."/>
            <person name="Hammond-Kosack K.E."/>
            <person name="Hilburn K."/>
            <person name="Hua-Van A."/>
            <person name="Jonkers W."/>
            <person name="Kazan K."/>
            <person name="Kodira C.D."/>
            <person name="Koehrsen M."/>
            <person name="Kumar L."/>
            <person name="Lee Y.H."/>
            <person name="Li L."/>
            <person name="Manners J.M."/>
            <person name="Miranda-Saavedra D."/>
            <person name="Mukherjee M."/>
            <person name="Park G."/>
            <person name="Park J."/>
            <person name="Park S.Y."/>
            <person name="Proctor R.H."/>
            <person name="Regev A."/>
            <person name="Ruiz-Roldan M.C."/>
            <person name="Sain D."/>
            <person name="Sakthikumar S."/>
            <person name="Sykes S."/>
            <person name="Schwartz D.C."/>
            <person name="Turgeon B.G."/>
            <person name="Wapinski I."/>
            <person name="Yoder O."/>
            <person name="Young S."/>
            <person name="Zeng Q."/>
            <person name="Zhou S."/>
            <person name="Galagan J."/>
            <person name="Cuomo C.A."/>
            <person name="Kistler H.C."/>
            <person name="Rep M."/>
        </authorList>
    </citation>
    <scope>NUCLEOTIDE SEQUENCE [LARGE SCALE GENOMIC DNA]</scope>
    <source>
        <strain evidence="4">M3125 / FGSC 7600</strain>
    </source>
</reference>
<feature type="transmembrane region" description="Helical" evidence="2">
    <location>
        <begin position="9"/>
        <end position="29"/>
    </location>
</feature>
<dbReference type="KEGG" id="fvr:FVEG_03097"/>
<evidence type="ECO:0000256" key="1">
    <source>
        <dbReference type="SAM" id="MobiDB-lite"/>
    </source>
</evidence>
<keyword evidence="2" id="KW-0472">Membrane</keyword>
<dbReference type="GeneID" id="30061263"/>
<organism evidence="3 4">
    <name type="scientific">Gibberella moniliformis (strain M3125 / FGSC 7600)</name>
    <name type="common">Maize ear and stalk rot fungus</name>
    <name type="synonym">Fusarium verticillioides</name>
    <dbReference type="NCBI Taxonomy" id="334819"/>
    <lineage>
        <taxon>Eukaryota</taxon>
        <taxon>Fungi</taxon>
        <taxon>Dikarya</taxon>
        <taxon>Ascomycota</taxon>
        <taxon>Pezizomycotina</taxon>
        <taxon>Sordariomycetes</taxon>
        <taxon>Hypocreomycetidae</taxon>
        <taxon>Hypocreales</taxon>
        <taxon>Nectriaceae</taxon>
        <taxon>Fusarium</taxon>
        <taxon>Fusarium fujikuroi species complex</taxon>
    </lineage>
</organism>
<protein>
    <submittedName>
        <fullName evidence="3">Uncharacterized protein</fullName>
    </submittedName>
</protein>
<evidence type="ECO:0000313" key="3">
    <source>
        <dbReference type="EMBL" id="EWG40840.1"/>
    </source>
</evidence>
<feature type="compositionally biased region" description="Polar residues" evidence="1">
    <location>
        <begin position="120"/>
        <end position="129"/>
    </location>
</feature>
<dbReference type="Proteomes" id="UP000009096">
    <property type="component" value="Chromosome 5"/>
</dbReference>
<proteinExistence type="predicted"/>
<dbReference type="AlphaFoldDB" id="W7LZU6"/>
<evidence type="ECO:0000256" key="2">
    <source>
        <dbReference type="SAM" id="Phobius"/>
    </source>
</evidence>
<gene>
    <name evidence="3" type="ORF">FVEG_03097</name>
</gene>
<feature type="compositionally biased region" description="Polar residues" evidence="1">
    <location>
        <begin position="141"/>
        <end position="151"/>
    </location>
</feature>
<accession>W7LZU6</accession>
<dbReference type="RefSeq" id="XP_018747031.1">
    <property type="nucleotide sequence ID" value="XM_018890681.1"/>
</dbReference>
<feature type="region of interest" description="Disordered" evidence="1">
    <location>
        <begin position="118"/>
        <end position="151"/>
    </location>
</feature>
<dbReference type="EMBL" id="CM000582">
    <property type="protein sequence ID" value="EWG40840.1"/>
    <property type="molecule type" value="Genomic_DNA"/>
</dbReference>
<dbReference type="EMBL" id="DS022244">
    <property type="protein sequence ID" value="EWG40840.1"/>
    <property type="molecule type" value="Genomic_DNA"/>
</dbReference>
<keyword evidence="2" id="KW-1133">Transmembrane helix</keyword>
<evidence type="ECO:0000313" key="4">
    <source>
        <dbReference type="Proteomes" id="UP000009096"/>
    </source>
</evidence>
<sequence length="151" mass="17052">MHMRWDLNVIYNISASPSLFLFLTILTQLNKHITTYLNYYTQNHTTTYLCHTFYLKTTPTSHPHTNCGTNPSWLPQSTSCSSATQSPTPQSPLYSSIFKTPTLLYSTQHKKLALTLRAPSPQTETSRTHSPSHHCDGRQPMAQQLGLSDTP</sequence>